<name>C6C0A0_MARSD</name>
<dbReference type="InterPro" id="IPR011663">
    <property type="entry name" value="UTRA"/>
</dbReference>
<dbReference type="GO" id="GO:0045892">
    <property type="term" value="P:negative regulation of DNA-templated transcription"/>
    <property type="evidence" value="ECO:0007669"/>
    <property type="project" value="TreeGrafter"/>
</dbReference>
<dbReference type="InterPro" id="IPR050679">
    <property type="entry name" value="Bact_HTH_transcr_reg"/>
</dbReference>
<dbReference type="SUPFAM" id="SSF46785">
    <property type="entry name" value="Winged helix' DNA-binding domain"/>
    <property type="match status" value="1"/>
</dbReference>
<dbReference type="SMART" id="SM00345">
    <property type="entry name" value="HTH_GNTR"/>
    <property type="match status" value="1"/>
</dbReference>
<dbReference type="EMBL" id="CP001649">
    <property type="protein sequence ID" value="ACS80971.1"/>
    <property type="molecule type" value="Genomic_DNA"/>
</dbReference>
<dbReference type="Pfam" id="PF00392">
    <property type="entry name" value="GntR"/>
    <property type="match status" value="1"/>
</dbReference>
<dbReference type="HOGENOM" id="CLU_063236_2_2_7"/>
<dbReference type="PANTHER" id="PTHR44846:SF7">
    <property type="entry name" value="TRANSCRIPTIONAL REGULATOR OF 2-AMINOETHYLPHOSPHONATE DEGRADATION OPERONS-RELATED"/>
    <property type="match status" value="1"/>
</dbReference>
<keyword evidence="3" id="KW-0804">Transcription</keyword>
<dbReference type="GO" id="GO:0003700">
    <property type="term" value="F:DNA-binding transcription factor activity"/>
    <property type="evidence" value="ECO:0007669"/>
    <property type="project" value="InterPro"/>
</dbReference>
<dbReference type="Gene3D" id="1.10.10.10">
    <property type="entry name" value="Winged helix-like DNA-binding domain superfamily/Winged helix DNA-binding domain"/>
    <property type="match status" value="1"/>
</dbReference>
<dbReference type="PRINTS" id="PR00035">
    <property type="entry name" value="HTHGNTR"/>
</dbReference>
<proteinExistence type="predicted"/>
<evidence type="ECO:0000259" key="4">
    <source>
        <dbReference type="PROSITE" id="PS50949"/>
    </source>
</evidence>
<dbReference type="Pfam" id="PF07702">
    <property type="entry name" value="UTRA"/>
    <property type="match status" value="1"/>
</dbReference>
<feature type="domain" description="HTH gntR-type" evidence="4">
    <location>
        <begin position="4"/>
        <end position="72"/>
    </location>
</feature>
<evidence type="ECO:0000256" key="1">
    <source>
        <dbReference type="ARBA" id="ARBA00023015"/>
    </source>
</evidence>
<keyword evidence="1" id="KW-0805">Transcription regulation</keyword>
<reference evidence="5 6" key="1">
    <citation type="submission" date="2009-06" db="EMBL/GenBank/DDBJ databases">
        <title>Complete sequence of Desulfovibrio salexigens DSM 2638.</title>
        <authorList>
            <consortium name="US DOE Joint Genome Institute"/>
            <person name="Lucas S."/>
            <person name="Copeland A."/>
            <person name="Lapidus A."/>
            <person name="Glavina del Rio T."/>
            <person name="Tice H."/>
            <person name="Bruce D."/>
            <person name="Goodwin L."/>
            <person name="Pitluck S."/>
            <person name="Munk A.C."/>
            <person name="Brettin T."/>
            <person name="Detter J.C."/>
            <person name="Han C."/>
            <person name="Tapia R."/>
            <person name="Larimer F."/>
            <person name="Land M."/>
            <person name="Hauser L."/>
            <person name="Kyrpides N."/>
            <person name="Anderson I."/>
            <person name="Wall J.D."/>
            <person name="Arkin A.P."/>
            <person name="Dehal P."/>
            <person name="Chivian D."/>
            <person name="Giles B."/>
            <person name="Hazen T.C."/>
        </authorList>
    </citation>
    <scope>NUCLEOTIDE SEQUENCE [LARGE SCALE GENOMIC DNA]</scope>
    <source>
        <strain evidence="6">ATCC 14822 / DSM 2638 / NCIMB 8403 / VKM B-1763</strain>
    </source>
</reference>
<dbReference type="GO" id="GO:0003677">
    <property type="term" value="F:DNA binding"/>
    <property type="evidence" value="ECO:0007669"/>
    <property type="project" value="UniProtKB-KW"/>
</dbReference>
<dbReference type="Proteomes" id="UP000002601">
    <property type="component" value="Chromosome"/>
</dbReference>
<dbReference type="InterPro" id="IPR028978">
    <property type="entry name" value="Chorismate_lyase_/UTRA_dom_sf"/>
</dbReference>
<dbReference type="KEGG" id="dsa:Desal_2919"/>
<evidence type="ECO:0000313" key="5">
    <source>
        <dbReference type="EMBL" id="ACS80971.1"/>
    </source>
</evidence>
<dbReference type="InterPro" id="IPR000524">
    <property type="entry name" value="Tscrpt_reg_HTH_GntR"/>
</dbReference>
<dbReference type="PANTHER" id="PTHR44846">
    <property type="entry name" value="MANNOSYL-D-GLYCERATE TRANSPORT/METABOLISM SYSTEM REPRESSOR MNGR-RELATED"/>
    <property type="match status" value="1"/>
</dbReference>
<dbReference type="RefSeq" id="WP_015852787.1">
    <property type="nucleotide sequence ID" value="NC_012881.1"/>
</dbReference>
<dbReference type="STRING" id="526222.Desal_2919"/>
<evidence type="ECO:0000256" key="2">
    <source>
        <dbReference type="ARBA" id="ARBA00023125"/>
    </source>
</evidence>
<evidence type="ECO:0000256" key="3">
    <source>
        <dbReference type="ARBA" id="ARBA00023163"/>
    </source>
</evidence>
<dbReference type="PROSITE" id="PS50949">
    <property type="entry name" value="HTH_GNTR"/>
    <property type="match status" value="1"/>
</dbReference>
<dbReference type="InterPro" id="IPR036388">
    <property type="entry name" value="WH-like_DNA-bd_sf"/>
</dbReference>
<dbReference type="SUPFAM" id="SSF64288">
    <property type="entry name" value="Chorismate lyase-like"/>
    <property type="match status" value="1"/>
</dbReference>
<accession>C6C0A0</accession>
<dbReference type="InterPro" id="IPR036390">
    <property type="entry name" value="WH_DNA-bd_sf"/>
</dbReference>
<organism evidence="5 6">
    <name type="scientific">Maridesulfovibrio salexigens (strain ATCC 14822 / DSM 2638 / NCIMB 8403 / VKM B-1763)</name>
    <name type="common">Desulfovibrio salexigens</name>
    <dbReference type="NCBI Taxonomy" id="526222"/>
    <lineage>
        <taxon>Bacteria</taxon>
        <taxon>Pseudomonadati</taxon>
        <taxon>Thermodesulfobacteriota</taxon>
        <taxon>Desulfovibrionia</taxon>
        <taxon>Desulfovibrionales</taxon>
        <taxon>Desulfovibrionaceae</taxon>
        <taxon>Maridesulfovibrio</taxon>
    </lineage>
</organism>
<evidence type="ECO:0000313" key="6">
    <source>
        <dbReference type="Proteomes" id="UP000002601"/>
    </source>
</evidence>
<dbReference type="eggNOG" id="COG2188">
    <property type="taxonomic scope" value="Bacteria"/>
</dbReference>
<dbReference type="CDD" id="cd07377">
    <property type="entry name" value="WHTH_GntR"/>
    <property type="match status" value="1"/>
</dbReference>
<dbReference type="OrthoDB" id="9812645at2"/>
<keyword evidence="6" id="KW-1185">Reference proteome</keyword>
<dbReference type="SMART" id="SM00866">
    <property type="entry name" value="UTRA"/>
    <property type="match status" value="1"/>
</dbReference>
<dbReference type="AlphaFoldDB" id="C6C0A0"/>
<gene>
    <name evidence="5" type="ordered locus">Desal_2919</name>
</gene>
<keyword evidence="2" id="KW-0238">DNA-binding</keyword>
<protein>
    <submittedName>
        <fullName evidence="5">Transcriptional regulator, GntR family</fullName>
    </submittedName>
</protein>
<sequence>MKKTRYYEIVQNMILERLASGELKAGDKLPSERTLCAELSLNRNTIRHALLKLQRDGKIFRLERKGWYVNTVRMVYNPADHVNFAQLAASQGRKADWTTEDNGIITIKEDMETYTDDGFAAGTKVYSMENTFFLDDQKVARTLNYLNAEKLEGIVPKTAQRAMTQVVAEDYGLSLKQRNLLIRPLLLPRDVTSHLGITHGSPGIYVRRIKTDGKDTVLTVEHEYWRFDAIELRVDQN</sequence>
<dbReference type="Gene3D" id="3.40.1410.10">
    <property type="entry name" value="Chorismate lyase-like"/>
    <property type="match status" value="1"/>
</dbReference>